<evidence type="ECO:0008006" key="3">
    <source>
        <dbReference type="Google" id="ProtNLM"/>
    </source>
</evidence>
<organism evidence="1 2">
    <name type="scientific">Terrabacter carboxydivorans</name>
    <dbReference type="NCBI Taxonomy" id="619730"/>
    <lineage>
        <taxon>Bacteria</taxon>
        <taxon>Bacillati</taxon>
        <taxon>Actinomycetota</taxon>
        <taxon>Actinomycetes</taxon>
        <taxon>Micrococcales</taxon>
        <taxon>Intrasporangiaceae</taxon>
        <taxon>Terrabacter</taxon>
    </lineage>
</organism>
<dbReference type="Proteomes" id="UP001500730">
    <property type="component" value="Unassembled WGS sequence"/>
</dbReference>
<gene>
    <name evidence="1" type="ORF">GCM10009858_22100</name>
</gene>
<evidence type="ECO:0000313" key="1">
    <source>
        <dbReference type="EMBL" id="GAA2483820.1"/>
    </source>
</evidence>
<accession>A0ABP5YR67</accession>
<evidence type="ECO:0000313" key="2">
    <source>
        <dbReference type="Proteomes" id="UP001500730"/>
    </source>
</evidence>
<name>A0ABP5YR67_9MICO</name>
<proteinExistence type="predicted"/>
<keyword evidence="2" id="KW-1185">Reference proteome</keyword>
<protein>
    <recommendedName>
        <fullName evidence="3">Pilus assembly protein CpaE</fullName>
    </recommendedName>
</protein>
<sequence length="145" mass="15781">MLTLELARRLSDAGLRWKPVSGDRFVVPVSGMEHDVFVISEITVDVHHFATGDVIGFNGTTEWALDSVEQEKVVWLPREDQLRDLLGEAFVSLESLEGGYAVSCRGLDGAVERHADIDAERAYARALLARLEASGSQSAPGEVGD</sequence>
<dbReference type="RefSeq" id="WP_344254964.1">
    <property type="nucleotide sequence ID" value="NZ_BAAARE010000009.1"/>
</dbReference>
<reference evidence="2" key="1">
    <citation type="journal article" date="2019" name="Int. J. Syst. Evol. Microbiol.">
        <title>The Global Catalogue of Microorganisms (GCM) 10K type strain sequencing project: providing services to taxonomists for standard genome sequencing and annotation.</title>
        <authorList>
            <consortium name="The Broad Institute Genomics Platform"/>
            <consortium name="The Broad Institute Genome Sequencing Center for Infectious Disease"/>
            <person name="Wu L."/>
            <person name="Ma J."/>
        </authorList>
    </citation>
    <scope>NUCLEOTIDE SEQUENCE [LARGE SCALE GENOMIC DNA]</scope>
    <source>
        <strain evidence="2">JCM 16259</strain>
    </source>
</reference>
<dbReference type="EMBL" id="BAAARE010000009">
    <property type="protein sequence ID" value="GAA2483820.1"/>
    <property type="molecule type" value="Genomic_DNA"/>
</dbReference>
<comment type="caution">
    <text evidence="1">The sequence shown here is derived from an EMBL/GenBank/DDBJ whole genome shotgun (WGS) entry which is preliminary data.</text>
</comment>